<feature type="domain" description="Type II secretion system protein GspF" evidence="7">
    <location>
        <begin position="100"/>
        <end position="225"/>
    </location>
</feature>
<feature type="transmembrane region" description="Helical" evidence="6">
    <location>
        <begin position="242"/>
        <end position="263"/>
    </location>
</feature>
<keyword evidence="3 6" id="KW-0812">Transmembrane</keyword>
<dbReference type="PANTHER" id="PTHR35402:SF1">
    <property type="entry name" value="TYPE II SECRETION SYSTEM PROTEIN GSPF DOMAIN-CONTAINING PROTEIN"/>
    <property type="match status" value="1"/>
</dbReference>
<feature type="transmembrane region" description="Helical" evidence="6">
    <location>
        <begin position="56"/>
        <end position="78"/>
    </location>
</feature>
<evidence type="ECO:0000256" key="4">
    <source>
        <dbReference type="ARBA" id="ARBA00022989"/>
    </source>
</evidence>
<proteinExistence type="predicted"/>
<evidence type="ECO:0000259" key="7">
    <source>
        <dbReference type="Pfam" id="PF00482"/>
    </source>
</evidence>
<comment type="caution">
    <text evidence="8">The sequence shown here is derived from an EMBL/GenBank/DDBJ whole genome shotgun (WGS) entry which is preliminary data.</text>
</comment>
<sequence length="272" mass="29853">MIDKYSNTSRIEVTLQKAKIPLTGVEYLSRVFLGATIFIMISGVLTNIFALDFSHYSFLAFAIWFMMIVVYFTLMIELPSSVAGSRRKKIDSVLPIAMGYIATMASADVSVDDILYELSKSPEYGELAIEAKSISITTKLFGKDIVTAIKEGASLTPSMKLSEFLQGIITTVTSGGDLKEYFKQKALQYETELSTIVKRNTDSLSVMAESFIIVGVTFPLILMIIIGVVASLTPDPSPMLSLVLYLIVLLIIPVIAIMFALILTSTINEVNL</sequence>
<accession>T1BBW2</accession>
<feature type="transmembrane region" description="Helical" evidence="6">
    <location>
        <begin position="206"/>
        <end position="230"/>
    </location>
</feature>
<evidence type="ECO:0000256" key="3">
    <source>
        <dbReference type="ARBA" id="ARBA00022692"/>
    </source>
</evidence>
<evidence type="ECO:0000256" key="2">
    <source>
        <dbReference type="ARBA" id="ARBA00022475"/>
    </source>
</evidence>
<dbReference type="AlphaFoldDB" id="T1BBW2"/>
<comment type="subcellular location">
    <subcellularLocation>
        <location evidence="1">Cell membrane</location>
        <topology evidence="1">Multi-pass membrane protein</topology>
    </subcellularLocation>
</comment>
<keyword evidence="2" id="KW-1003">Cell membrane</keyword>
<reference evidence="8" key="2">
    <citation type="journal article" date="2014" name="ISME J.">
        <title>Microbial stratification in low pH oxic and suboxic macroscopic growths along an acid mine drainage.</title>
        <authorList>
            <person name="Mendez-Garcia C."/>
            <person name="Mesa V."/>
            <person name="Sprenger R.R."/>
            <person name="Richter M."/>
            <person name="Diez M.S."/>
            <person name="Solano J."/>
            <person name="Bargiela R."/>
            <person name="Golyshina O.V."/>
            <person name="Manteca A."/>
            <person name="Ramos J.L."/>
            <person name="Gallego J.R."/>
            <person name="Llorente I."/>
            <person name="Martins Dos Santos V.A."/>
            <person name="Jensen O.N."/>
            <person name="Pelaez A.I."/>
            <person name="Sanchez J."/>
            <person name="Ferrer M."/>
        </authorList>
    </citation>
    <scope>NUCLEOTIDE SEQUENCE</scope>
</reference>
<evidence type="ECO:0000256" key="6">
    <source>
        <dbReference type="SAM" id="Phobius"/>
    </source>
</evidence>
<dbReference type="InterPro" id="IPR018076">
    <property type="entry name" value="T2SS_GspF_dom"/>
</dbReference>
<dbReference type="InterPro" id="IPR056569">
    <property type="entry name" value="ArlJ-like"/>
</dbReference>
<evidence type="ECO:0000313" key="8">
    <source>
        <dbReference type="EMBL" id="EQD70421.1"/>
    </source>
</evidence>
<name>T1BBW2_9ZZZZ</name>
<dbReference type="Pfam" id="PF00482">
    <property type="entry name" value="T2SSF"/>
    <property type="match status" value="1"/>
</dbReference>
<evidence type="ECO:0000256" key="1">
    <source>
        <dbReference type="ARBA" id="ARBA00004651"/>
    </source>
</evidence>
<protein>
    <submittedName>
        <fullName evidence="8">Type II secretion system protein F domain protein</fullName>
    </submittedName>
</protein>
<feature type="transmembrane region" description="Helical" evidence="6">
    <location>
        <begin position="27"/>
        <end position="50"/>
    </location>
</feature>
<keyword evidence="4 6" id="KW-1133">Transmembrane helix</keyword>
<keyword evidence="5 6" id="KW-0472">Membrane</keyword>
<evidence type="ECO:0000256" key="5">
    <source>
        <dbReference type="ARBA" id="ARBA00023136"/>
    </source>
</evidence>
<dbReference type="EMBL" id="AUZX01004581">
    <property type="protein sequence ID" value="EQD70421.1"/>
    <property type="molecule type" value="Genomic_DNA"/>
</dbReference>
<dbReference type="GO" id="GO:0005886">
    <property type="term" value="C:plasma membrane"/>
    <property type="evidence" value="ECO:0007669"/>
    <property type="project" value="UniProtKB-SubCell"/>
</dbReference>
<reference evidence="8" key="1">
    <citation type="submission" date="2013-08" db="EMBL/GenBank/DDBJ databases">
        <authorList>
            <person name="Mendez C."/>
            <person name="Richter M."/>
            <person name="Ferrer M."/>
            <person name="Sanchez J."/>
        </authorList>
    </citation>
    <scope>NUCLEOTIDE SEQUENCE</scope>
</reference>
<dbReference type="PANTHER" id="PTHR35402">
    <property type="entry name" value="INTEGRAL MEMBRANE PROTEIN-RELATED"/>
    <property type="match status" value="1"/>
</dbReference>
<gene>
    <name evidence="8" type="ORF">B1A_06298</name>
</gene>
<organism evidence="8">
    <name type="scientific">mine drainage metagenome</name>
    <dbReference type="NCBI Taxonomy" id="410659"/>
    <lineage>
        <taxon>unclassified sequences</taxon>
        <taxon>metagenomes</taxon>
        <taxon>ecological metagenomes</taxon>
    </lineage>
</organism>